<dbReference type="GO" id="GO:0032259">
    <property type="term" value="P:methylation"/>
    <property type="evidence" value="ECO:0007669"/>
    <property type="project" value="UniProtKB-KW"/>
</dbReference>
<sequence>MAQFHFVEDYEKFVSQLVKTYPIDEAMAMAVGGNFEHTGRVETNLLLHAGLCDGMKVFDLGCGSGRLAVSLSKSGINLQYMGTDVVQALLDYAKSKTPSHFEFKRHLDISIPAADASIDIACAFSVFTHLLHYETYLYLEDMRRALKPGGLIVFSFLEFAEKGHWHVFESTVDAQRVKQVGHLNTFIERNAIQAWAEHLKLEVVQFIDGGTPVLDGAPLGQATVILQRPVEGRG</sequence>
<dbReference type="RefSeq" id="WP_090861997.1">
    <property type="nucleotide sequence ID" value="NZ_FNYE01000001.1"/>
</dbReference>
<dbReference type="GO" id="GO:0008757">
    <property type="term" value="F:S-adenosylmethionine-dependent methyltransferase activity"/>
    <property type="evidence" value="ECO:0007669"/>
    <property type="project" value="InterPro"/>
</dbReference>
<organism evidence="2 3">
    <name type="scientific">Paraburkholderia diazotrophica</name>
    <dbReference type="NCBI Taxonomy" id="667676"/>
    <lineage>
        <taxon>Bacteria</taxon>
        <taxon>Pseudomonadati</taxon>
        <taxon>Pseudomonadota</taxon>
        <taxon>Betaproteobacteria</taxon>
        <taxon>Burkholderiales</taxon>
        <taxon>Burkholderiaceae</taxon>
        <taxon>Paraburkholderia</taxon>
    </lineage>
</organism>
<name>A0A1H6QGH5_9BURK</name>
<feature type="domain" description="Methyltransferase type 11" evidence="1">
    <location>
        <begin position="59"/>
        <end position="154"/>
    </location>
</feature>
<dbReference type="Pfam" id="PF08241">
    <property type="entry name" value="Methyltransf_11"/>
    <property type="match status" value="1"/>
</dbReference>
<dbReference type="InterPro" id="IPR013216">
    <property type="entry name" value="Methyltransf_11"/>
</dbReference>
<dbReference type="Gene3D" id="3.40.50.150">
    <property type="entry name" value="Vaccinia Virus protein VP39"/>
    <property type="match status" value="1"/>
</dbReference>
<evidence type="ECO:0000313" key="2">
    <source>
        <dbReference type="EMBL" id="SEI42831.1"/>
    </source>
</evidence>
<dbReference type="CDD" id="cd02440">
    <property type="entry name" value="AdoMet_MTases"/>
    <property type="match status" value="1"/>
</dbReference>
<evidence type="ECO:0000259" key="1">
    <source>
        <dbReference type="Pfam" id="PF08241"/>
    </source>
</evidence>
<evidence type="ECO:0000313" key="3">
    <source>
        <dbReference type="Proteomes" id="UP000198866"/>
    </source>
</evidence>
<dbReference type="SUPFAM" id="SSF53335">
    <property type="entry name" value="S-adenosyl-L-methionine-dependent methyltransferases"/>
    <property type="match status" value="1"/>
</dbReference>
<dbReference type="STRING" id="667676.SAMN05192539_1001334"/>
<proteinExistence type="predicted"/>
<dbReference type="Proteomes" id="UP000198866">
    <property type="component" value="Unassembled WGS sequence"/>
</dbReference>
<dbReference type="OrthoDB" id="9772751at2"/>
<accession>A0A1H6QGH5</accession>
<dbReference type="PANTHER" id="PTHR43464">
    <property type="entry name" value="METHYLTRANSFERASE"/>
    <property type="match status" value="1"/>
</dbReference>
<dbReference type="AlphaFoldDB" id="A0A1H6QGH5"/>
<keyword evidence="2" id="KW-0808">Transferase</keyword>
<protein>
    <submittedName>
        <fullName evidence="2">Methyltransferase domain-containing protein</fullName>
    </submittedName>
</protein>
<keyword evidence="3" id="KW-1185">Reference proteome</keyword>
<dbReference type="PANTHER" id="PTHR43464:SF83">
    <property type="entry name" value="MALONYL-[ACYL-CARRIER PROTEIN] O-METHYLTRANSFERASE"/>
    <property type="match status" value="1"/>
</dbReference>
<keyword evidence="2" id="KW-0489">Methyltransferase</keyword>
<reference evidence="3" key="1">
    <citation type="submission" date="2016-10" db="EMBL/GenBank/DDBJ databases">
        <authorList>
            <person name="Varghese N."/>
            <person name="Submissions S."/>
        </authorList>
    </citation>
    <scope>NUCLEOTIDE SEQUENCE [LARGE SCALE GENOMIC DNA]</scope>
    <source>
        <strain evidence="3">LMG 26031</strain>
    </source>
</reference>
<dbReference type="EMBL" id="FNYE01000001">
    <property type="protein sequence ID" value="SEI42831.1"/>
    <property type="molecule type" value="Genomic_DNA"/>
</dbReference>
<dbReference type="InterPro" id="IPR029063">
    <property type="entry name" value="SAM-dependent_MTases_sf"/>
</dbReference>
<gene>
    <name evidence="2" type="ORF">SAMN05192539_1001334</name>
</gene>